<dbReference type="PANTHER" id="PTHR22938">
    <property type="entry name" value="ZINC FINGER PROTEIN 598"/>
    <property type="match status" value="1"/>
</dbReference>
<evidence type="ECO:0000256" key="1">
    <source>
        <dbReference type="ARBA" id="ARBA00000900"/>
    </source>
</evidence>
<dbReference type="Gene3D" id="3.30.40.10">
    <property type="entry name" value="Zinc/RING finger domain, C3HC4 (zinc finger)"/>
    <property type="match status" value="1"/>
</dbReference>
<keyword evidence="8" id="KW-1133">Transmembrane helix</keyword>
<comment type="caution">
    <text evidence="10">The sequence shown here is derived from an EMBL/GenBank/DDBJ whole genome shotgun (WGS) entry which is preliminary data.</text>
</comment>
<proteinExistence type="inferred from homology"/>
<dbReference type="Pfam" id="PF25447">
    <property type="entry name" value="RING_ZNF598"/>
    <property type="match status" value="1"/>
</dbReference>
<reference evidence="10 11" key="1">
    <citation type="submission" date="2023-02" db="EMBL/GenBank/DDBJ databases">
        <title>LHISI_Scaffold_Assembly.</title>
        <authorList>
            <person name="Stuart O.P."/>
            <person name="Cleave R."/>
            <person name="Magrath M.J.L."/>
            <person name="Mikheyev A.S."/>
        </authorList>
    </citation>
    <scope>NUCLEOTIDE SEQUENCE [LARGE SCALE GENOMIC DNA]</scope>
    <source>
        <strain evidence="10">Daus_M_001</strain>
        <tissue evidence="10">Leg muscle</tissue>
    </source>
</reference>
<keyword evidence="4 7" id="KW-0479">Metal-binding</keyword>
<keyword evidence="8" id="KW-0812">Transmembrane</keyword>
<dbReference type="PANTHER" id="PTHR22938:SF0">
    <property type="entry name" value="E3 UBIQUITIN-PROTEIN LIGASE ZNF598"/>
    <property type="match status" value="1"/>
</dbReference>
<dbReference type="InterPro" id="IPR041888">
    <property type="entry name" value="RING-HC_ZNF598/HEL2"/>
</dbReference>
<accession>A0ABQ9HHQ2</accession>
<dbReference type="InterPro" id="IPR013083">
    <property type="entry name" value="Znf_RING/FYVE/PHD"/>
</dbReference>
<dbReference type="InterPro" id="IPR001841">
    <property type="entry name" value="Znf_RING"/>
</dbReference>
<comment type="catalytic activity">
    <reaction evidence="1">
        <text>S-ubiquitinyl-[E2 ubiquitin-conjugating enzyme]-L-cysteine + [acceptor protein]-L-lysine = [E2 ubiquitin-conjugating enzyme]-L-cysteine + N(6)-ubiquitinyl-[acceptor protein]-L-lysine.</text>
        <dbReference type="EC" id="2.3.2.27"/>
    </reaction>
</comment>
<evidence type="ECO:0000256" key="5">
    <source>
        <dbReference type="ARBA" id="ARBA00022833"/>
    </source>
</evidence>
<evidence type="ECO:0000256" key="8">
    <source>
        <dbReference type="SAM" id="Phobius"/>
    </source>
</evidence>
<evidence type="ECO:0000259" key="9">
    <source>
        <dbReference type="PROSITE" id="PS50089"/>
    </source>
</evidence>
<keyword evidence="11" id="KW-1185">Reference proteome</keyword>
<evidence type="ECO:0000256" key="3">
    <source>
        <dbReference type="ARBA" id="ARBA00012483"/>
    </source>
</evidence>
<dbReference type="CDD" id="cd16615">
    <property type="entry name" value="RING-HC_ZNF598"/>
    <property type="match status" value="1"/>
</dbReference>
<dbReference type="Proteomes" id="UP001159363">
    <property type="component" value="Chromosome 4"/>
</dbReference>
<evidence type="ECO:0000313" key="11">
    <source>
        <dbReference type="Proteomes" id="UP001159363"/>
    </source>
</evidence>
<evidence type="ECO:0000256" key="2">
    <source>
        <dbReference type="ARBA" id="ARBA00004906"/>
    </source>
</evidence>
<keyword evidence="4 7" id="KW-0863">Zinc-finger</keyword>
<evidence type="ECO:0000256" key="4">
    <source>
        <dbReference type="ARBA" id="ARBA00022771"/>
    </source>
</evidence>
<dbReference type="SUPFAM" id="SSF57850">
    <property type="entry name" value="RING/U-box"/>
    <property type="match status" value="1"/>
</dbReference>
<dbReference type="InterPro" id="IPR044288">
    <property type="entry name" value="ZNF598/HEL2"/>
</dbReference>
<dbReference type="EC" id="2.3.2.27" evidence="3"/>
<dbReference type="InterPro" id="IPR013087">
    <property type="entry name" value="Znf_C2H2_type"/>
</dbReference>
<keyword evidence="8" id="KW-0472">Membrane</keyword>
<dbReference type="SMART" id="SM00355">
    <property type="entry name" value="ZnF_C2H2"/>
    <property type="match status" value="2"/>
</dbReference>
<sequence length="502" mass="59362">MRHKNCETCVVCFKNVTIFSVGECDHAVCYECSTRMRVLCRQNECPICRQDMPKVMFIKKVRPFKDLTNHTYPMDKKFKICFESSDIQASYDKLLEHVCTICRNRPAFRTFQNLKDHMRKEHELQYCDLCVANLNIFTAERRCYTRPELALHRRKGDPDDRSHKGHPMCEFCQQRYMDNDELFRHLRRDHLFCHFCDADGYHRFYSTAATLHHDSLKTFLLCQQCPCTSEPFTVNFRTTIHFREGMLNSSNLFGHLCDQIYRAHNRIFKRKRKRKAEEELLKRSRSATVEVTFGHFLYILVTISDVIAFRNTTSEEILVQLHVPRVGGPYLRDRAATSPSVVNRDCFPSWEAAEVLRFCGFAGTSSSDNFRVLGEPSSIHEENKLYYWDSVYFISGRWGWEGLKFTSFMREHLENLVHTKLTIKAPYNKLFIVKLNTKIINYRLNKLITPVRSSPDTICILQTRAFTVYIVCMLVKPFFQILVYLYEMQYIFYFQFCSTQTI</sequence>
<evidence type="ECO:0000256" key="7">
    <source>
        <dbReference type="PROSITE-ProRule" id="PRU00175"/>
    </source>
</evidence>
<name>A0ABQ9HHQ2_9NEOP</name>
<comment type="similarity">
    <text evidence="6">Belongs to the ZNF598/HEL2 family.</text>
</comment>
<gene>
    <name evidence="10" type="ORF">PR048_015604</name>
</gene>
<organism evidence="10 11">
    <name type="scientific">Dryococelus australis</name>
    <dbReference type="NCBI Taxonomy" id="614101"/>
    <lineage>
        <taxon>Eukaryota</taxon>
        <taxon>Metazoa</taxon>
        <taxon>Ecdysozoa</taxon>
        <taxon>Arthropoda</taxon>
        <taxon>Hexapoda</taxon>
        <taxon>Insecta</taxon>
        <taxon>Pterygota</taxon>
        <taxon>Neoptera</taxon>
        <taxon>Polyneoptera</taxon>
        <taxon>Phasmatodea</taxon>
        <taxon>Verophasmatodea</taxon>
        <taxon>Anareolatae</taxon>
        <taxon>Phasmatidae</taxon>
        <taxon>Eurycanthinae</taxon>
        <taxon>Dryococelus</taxon>
    </lineage>
</organism>
<protein>
    <recommendedName>
        <fullName evidence="3">RING-type E3 ubiquitin transferase</fullName>
        <ecNumber evidence="3">2.3.2.27</ecNumber>
    </recommendedName>
</protein>
<keyword evidence="5" id="KW-0862">Zinc</keyword>
<comment type="pathway">
    <text evidence="2">Protein modification; protein ubiquitination.</text>
</comment>
<dbReference type="PROSITE" id="PS00028">
    <property type="entry name" value="ZINC_FINGER_C2H2_1"/>
    <property type="match status" value="1"/>
</dbReference>
<feature type="transmembrane region" description="Helical" evidence="8">
    <location>
        <begin position="466"/>
        <end position="486"/>
    </location>
</feature>
<evidence type="ECO:0000313" key="10">
    <source>
        <dbReference type="EMBL" id="KAJ8883750.1"/>
    </source>
</evidence>
<dbReference type="PROSITE" id="PS50089">
    <property type="entry name" value="ZF_RING_2"/>
    <property type="match status" value="1"/>
</dbReference>
<evidence type="ECO:0000256" key="6">
    <source>
        <dbReference type="ARBA" id="ARBA00035113"/>
    </source>
</evidence>
<feature type="domain" description="RING-type" evidence="9">
    <location>
        <begin position="9"/>
        <end position="49"/>
    </location>
</feature>
<dbReference type="EMBL" id="JARBHB010000005">
    <property type="protein sequence ID" value="KAJ8883750.1"/>
    <property type="molecule type" value="Genomic_DNA"/>
</dbReference>